<organism evidence="2 3">
    <name type="scientific">Acidisarcina polymorpha</name>
    <dbReference type="NCBI Taxonomy" id="2211140"/>
    <lineage>
        <taxon>Bacteria</taxon>
        <taxon>Pseudomonadati</taxon>
        <taxon>Acidobacteriota</taxon>
        <taxon>Terriglobia</taxon>
        <taxon>Terriglobales</taxon>
        <taxon>Acidobacteriaceae</taxon>
        <taxon>Acidisarcina</taxon>
    </lineage>
</organism>
<dbReference type="EMBL" id="CP030840">
    <property type="protein sequence ID" value="AXC13462.1"/>
    <property type="molecule type" value="Genomic_DNA"/>
</dbReference>
<evidence type="ECO:0000256" key="1">
    <source>
        <dbReference type="SAM" id="SignalP"/>
    </source>
</evidence>
<dbReference type="RefSeq" id="WP_150133064.1">
    <property type="nucleotide sequence ID" value="NZ_CP030840.1"/>
</dbReference>
<name>A0A2Z5G2W9_9BACT</name>
<sequence length="333" mass="36046">MKNLRLVSMSLLLVCCSWMASAQASNQRLILKDGSYQIVHKYEVVGDRVRYISAERGGDWEELPASLVDWSATNAWAKAHAPGAPGPVVTSPIAVPAGSQDAAQIDKEAKAEHDEEVARMPTVAPGLRLPDADGVFILDTFHDQPELIEVPQNSGGLNTSTPHNVLRAAIPGGGTKQLIQLEGYKAKVQLHVSQPVIYVSLDDPKERTEADDSALTVDTRGASSVKDKSHSSATSRYAIIRVQVKRETRVIGALKISLLGKAEQSVDIVETTSEILPGNHWMKLTPKQPLDIDEYALMEVLAPGQINLAVWDFGVSPRDPEAKNAITPVEGVK</sequence>
<dbReference type="Proteomes" id="UP000253606">
    <property type="component" value="Chromosome"/>
</dbReference>
<feature type="signal peptide" evidence="1">
    <location>
        <begin position="1"/>
        <end position="24"/>
    </location>
</feature>
<protein>
    <submittedName>
        <fullName evidence="2">Uncharacterized protein</fullName>
    </submittedName>
</protein>
<proteinExistence type="predicted"/>
<keyword evidence="3" id="KW-1185">Reference proteome</keyword>
<gene>
    <name evidence="2" type="ORF">ACPOL_4185</name>
</gene>
<dbReference type="KEGG" id="abas:ACPOL_4185"/>
<feature type="chain" id="PRO_5016418568" evidence="1">
    <location>
        <begin position="25"/>
        <end position="333"/>
    </location>
</feature>
<reference evidence="2 3" key="1">
    <citation type="journal article" date="2018" name="Front. Microbiol.">
        <title>Hydrolytic Capabilities as a Key to Environmental Success: Chitinolytic and Cellulolytic Acidobacteria From Acidic Sub-arctic Soils and Boreal Peatlands.</title>
        <authorList>
            <person name="Belova S.E."/>
            <person name="Ravin N.V."/>
            <person name="Pankratov T.A."/>
            <person name="Rakitin A.L."/>
            <person name="Ivanova A.A."/>
            <person name="Beletsky A.V."/>
            <person name="Mardanov A.V."/>
            <person name="Sinninghe Damste J.S."/>
            <person name="Dedysh S.N."/>
        </authorList>
    </citation>
    <scope>NUCLEOTIDE SEQUENCE [LARGE SCALE GENOMIC DNA]</scope>
    <source>
        <strain evidence="2 3">SBC82</strain>
    </source>
</reference>
<accession>A0A2Z5G2W9</accession>
<evidence type="ECO:0000313" key="3">
    <source>
        <dbReference type="Proteomes" id="UP000253606"/>
    </source>
</evidence>
<evidence type="ECO:0000313" key="2">
    <source>
        <dbReference type="EMBL" id="AXC13462.1"/>
    </source>
</evidence>
<dbReference type="AlphaFoldDB" id="A0A2Z5G2W9"/>
<dbReference type="OrthoDB" id="112859at2"/>
<keyword evidence="1" id="KW-0732">Signal</keyword>